<reference evidence="1 2" key="1">
    <citation type="submission" date="2022-10" db="EMBL/GenBank/DDBJ databases">
        <title>The complete genomes of actinobacterial strains from the NBC collection.</title>
        <authorList>
            <person name="Joergensen T.S."/>
            <person name="Alvarez Arevalo M."/>
            <person name="Sterndorff E.B."/>
            <person name="Faurdal D."/>
            <person name="Vuksanovic O."/>
            <person name="Mourched A.-S."/>
            <person name="Charusanti P."/>
            <person name="Shaw S."/>
            <person name="Blin K."/>
            <person name="Weber T."/>
        </authorList>
    </citation>
    <scope>NUCLEOTIDE SEQUENCE [LARGE SCALE GENOMIC DNA]</scope>
    <source>
        <strain evidence="1 2">NBC_00319</strain>
    </source>
</reference>
<proteinExistence type="predicted"/>
<name>A0AAU4K492_9NOCA</name>
<dbReference type="Proteomes" id="UP001432128">
    <property type="component" value="Chromosome"/>
</dbReference>
<evidence type="ECO:0000313" key="1">
    <source>
        <dbReference type="EMBL" id="WUM20895.1"/>
    </source>
</evidence>
<gene>
    <name evidence="1" type="ORF">OG579_03420</name>
</gene>
<sequence>MASSMSGDDIAAITIPISIATGVDDAEQASYITSLIAAATDEPALLIIDLAFTDATVRGISLCDVLLSKALLEASPKVHGDSKILVLLKDLPTEAEDLLTLIDDPILGPKLVFADADFRTCGNTELIDIPLVENTLRLQFEDHLEDLRRSTLRRRGVFEYRSSTDYVSHYSFHYDPLHQVRPVLIEMLRKHFLITDCQIVLFESTFSGDWFSSCVQSACLGQTASIDSADLALGSGRPTSNAEDQRRSVAIEILQDESKRLCCLVPAFRTGGSLLNLFEQTGRQKLSNVNFMTVFVDDSKTQGKIDDGPIELSWGQQTYELEYLLPVPMRHLAAEAWEVTVARALNEVERPGGEPFAPGDDINPTRTAMLTLFDDYGAEIESPVPSGRPPITNFPQLQRLDSWDAFWLAEAAVRRAVTLRKCAREGLLVVIPDEANGSSPIADALATHCVTSVLRLPRGVIDGDLDLSEKSRALLVSNSASTVLLLDESSVTRGTLSRMQGIVEATVGRRPRTMAAIIDLGKTDAATVEGDFFSFASWQPLLVGE</sequence>
<dbReference type="KEGG" id="whr:OG579_03420"/>
<dbReference type="AlphaFoldDB" id="A0AAU4K492"/>
<dbReference type="EMBL" id="CP108021">
    <property type="protein sequence ID" value="WUM20895.1"/>
    <property type="molecule type" value="Genomic_DNA"/>
</dbReference>
<keyword evidence="2" id="KW-1185">Reference proteome</keyword>
<dbReference type="RefSeq" id="WP_328858104.1">
    <property type="nucleotide sequence ID" value="NZ_CP108021.1"/>
</dbReference>
<organism evidence="1 2">
    <name type="scientific">Williamsia herbipolensis</name>
    <dbReference type="NCBI Taxonomy" id="1603258"/>
    <lineage>
        <taxon>Bacteria</taxon>
        <taxon>Bacillati</taxon>
        <taxon>Actinomycetota</taxon>
        <taxon>Actinomycetes</taxon>
        <taxon>Mycobacteriales</taxon>
        <taxon>Nocardiaceae</taxon>
        <taxon>Williamsia</taxon>
    </lineage>
</organism>
<protein>
    <submittedName>
        <fullName evidence="1">Uncharacterized protein</fullName>
    </submittedName>
</protein>
<evidence type="ECO:0000313" key="2">
    <source>
        <dbReference type="Proteomes" id="UP001432128"/>
    </source>
</evidence>
<accession>A0AAU4K492</accession>